<dbReference type="PANTHER" id="PTHR35519:SF2">
    <property type="entry name" value="PH DOMAIN PROTEIN"/>
    <property type="match status" value="1"/>
</dbReference>
<keyword evidence="1" id="KW-1133">Transmembrane helix</keyword>
<feature type="transmembrane region" description="Helical" evidence="1">
    <location>
        <begin position="45"/>
        <end position="66"/>
    </location>
</feature>
<keyword evidence="3" id="KW-1185">Reference proteome</keyword>
<dbReference type="RefSeq" id="WP_068150112.1">
    <property type="nucleotide sequence ID" value="NZ_JBHSCR010000006.1"/>
</dbReference>
<accession>A0ABV8UB80</accession>
<organism evidence="2 3">
    <name type="scientific">Kordiimonas lipolytica</name>
    <dbReference type="NCBI Taxonomy" id="1662421"/>
    <lineage>
        <taxon>Bacteria</taxon>
        <taxon>Pseudomonadati</taxon>
        <taxon>Pseudomonadota</taxon>
        <taxon>Alphaproteobacteria</taxon>
        <taxon>Kordiimonadales</taxon>
        <taxon>Kordiimonadaceae</taxon>
        <taxon>Kordiimonas</taxon>
    </lineage>
</organism>
<evidence type="ECO:0000256" key="1">
    <source>
        <dbReference type="SAM" id="Phobius"/>
    </source>
</evidence>
<dbReference type="InterPro" id="IPR025187">
    <property type="entry name" value="DUF4112"/>
</dbReference>
<evidence type="ECO:0000313" key="2">
    <source>
        <dbReference type="EMBL" id="MFC4348135.1"/>
    </source>
</evidence>
<gene>
    <name evidence="2" type="ORF">ACFO5Q_09790</name>
</gene>
<sequence length="126" mass="14086">MAAFGHNRLTDKDRKRAKRVHRLARLLDSQFRIPGTDIRFGLDSLFGLVPVVGDTVTAGMAAYIIFEAFRIGVSRRFIARMLGNLVIDWVIGTIPIVGDLFDIGFKANERNIRLMEKDLGVALADL</sequence>
<protein>
    <submittedName>
        <fullName evidence="2">DUF4112 domain-containing protein</fullName>
    </submittedName>
</protein>
<proteinExistence type="predicted"/>
<dbReference type="Pfam" id="PF13430">
    <property type="entry name" value="DUF4112"/>
    <property type="match status" value="1"/>
</dbReference>
<comment type="caution">
    <text evidence="2">The sequence shown here is derived from an EMBL/GenBank/DDBJ whole genome shotgun (WGS) entry which is preliminary data.</text>
</comment>
<name>A0ABV8UB80_9PROT</name>
<reference evidence="3" key="1">
    <citation type="journal article" date="2019" name="Int. J. Syst. Evol. Microbiol.">
        <title>The Global Catalogue of Microorganisms (GCM) 10K type strain sequencing project: providing services to taxonomists for standard genome sequencing and annotation.</title>
        <authorList>
            <consortium name="The Broad Institute Genomics Platform"/>
            <consortium name="The Broad Institute Genome Sequencing Center for Infectious Disease"/>
            <person name="Wu L."/>
            <person name="Ma J."/>
        </authorList>
    </citation>
    <scope>NUCLEOTIDE SEQUENCE [LARGE SCALE GENOMIC DNA]</scope>
    <source>
        <strain evidence="3">CGMCC 1.15304</strain>
    </source>
</reference>
<dbReference type="Proteomes" id="UP001595776">
    <property type="component" value="Unassembled WGS sequence"/>
</dbReference>
<dbReference type="EMBL" id="JBHSCR010000006">
    <property type="protein sequence ID" value="MFC4348135.1"/>
    <property type="molecule type" value="Genomic_DNA"/>
</dbReference>
<dbReference type="PANTHER" id="PTHR35519">
    <property type="entry name" value="MEMBRANE PROTEINS"/>
    <property type="match status" value="1"/>
</dbReference>
<keyword evidence="1" id="KW-0812">Transmembrane</keyword>
<keyword evidence="1" id="KW-0472">Membrane</keyword>
<evidence type="ECO:0000313" key="3">
    <source>
        <dbReference type="Proteomes" id="UP001595776"/>
    </source>
</evidence>